<comment type="subcellular location">
    <subcellularLocation>
        <location evidence="1">Periplasm</location>
    </subcellularLocation>
</comment>
<dbReference type="RefSeq" id="WP_073031138.1">
    <property type="nucleotide sequence ID" value="NZ_FQXJ01000014.1"/>
</dbReference>
<dbReference type="PANTHER" id="PTHR30024">
    <property type="entry name" value="ALIPHATIC SULFONATES-BINDING PROTEIN-RELATED"/>
    <property type="match status" value="1"/>
</dbReference>
<dbReference type="STRING" id="1121420.SAMN02746098_03528"/>
<sequence>MKRKGILVSLIVLLGFLMVVLAGCSDKARTKTTSAEATKTNVHQKITITEPSRGELWAPIYLAQTLGYFKEAGLEVDFQTVTGGDPGAPVLAGEAQFGLRGIEMPLIVTQAGKEVKVLVSTSQKFPYAFIAQGPKFTTIESLKGQVVGASTPSGSPTAWIKACLSYGGLDPSTDVQLPSMQNSAYIAAMKNGNVAAVCGSNGYLVNKLMANGGVMLVDGRDTEVFKKIMGSETYEMYIMFATDKYIKENPETVQKVVTACAKGIQWVNMHSTEEIADALLPLFPDRKEELLISIADSKKHDLYSKDGKHTKTGYQAALKLGEYAGIVTQEVPEEKIYNESFLDTARKTLNNKQ</sequence>
<dbReference type="AlphaFoldDB" id="A0A1M5ZQX0"/>
<dbReference type="Pfam" id="PF09084">
    <property type="entry name" value="NMT1"/>
    <property type="match status" value="1"/>
</dbReference>
<evidence type="ECO:0000313" key="6">
    <source>
        <dbReference type="Proteomes" id="UP000183954"/>
    </source>
</evidence>
<dbReference type="PROSITE" id="PS51257">
    <property type="entry name" value="PROKAR_LIPOPROTEIN"/>
    <property type="match status" value="1"/>
</dbReference>
<evidence type="ECO:0000256" key="3">
    <source>
        <dbReference type="ARBA" id="ARBA00022729"/>
    </source>
</evidence>
<evidence type="ECO:0000256" key="2">
    <source>
        <dbReference type="ARBA" id="ARBA00010742"/>
    </source>
</evidence>
<dbReference type="EMBL" id="FQXJ01000014">
    <property type="protein sequence ID" value="SHI26496.1"/>
    <property type="molecule type" value="Genomic_DNA"/>
</dbReference>
<protein>
    <submittedName>
        <fullName evidence="5">NitT/TauT family transport system substrate-binding protein</fullName>
    </submittedName>
</protein>
<gene>
    <name evidence="5" type="ORF">SAMN02746098_03528</name>
</gene>
<evidence type="ECO:0000259" key="4">
    <source>
        <dbReference type="Pfam" id="PF09084"/>
    </source>
</evidence>
<dbReference type="Gene3D" id="3.40.190.10">
    <property type="entry name" value="Periplasmic binding protein-like II"/>
    <property type="match status" value="2"/>
</dbReference>
<dbReference type="InterPro" id="IPR015168">
    <property type="entry name" value="SsuA/THI5"/>
</dbReference>
<evidence type="ECO:0000313" key="5">
    <source>
        <dbReference type="EMBL" id="SHI26496.1"/>
    </source>
</evidence>
<keyword evidence="3" id="KW-0732">Signal</keyword>
<dbReference type="SUPFAM" id="SSF53850">
    <property type="entry name" value="Periplasmic binding protein-like II"/>
    <property type="match status" value="1"/>
</dbReference>
<evidence type="ECO:0000256" key="1">
    <source>
        <dbReference type="ARBA" id="ARBA00004418"/>
    </source>
</evidence>
<dbReference type="OrthoDB" id="9802202at2"/>
<name>A0A1M5ZQX0_9FIRM</name>
<dbReference type="PANTHER" id="PTHR30024:SF47">
    <property type="entry name" value="TAURINE-BINDING PERIPLASMIC PROTEIN"/>
    <property type="match status" value="1"/>
</dbReference>
<dbReference type="GO" id="GO:0042597">
    <property type="term" value="C:periplasmic space"/>
    <property type="evidence" value="ECO:0007669"/>
    <property type="project" value="UniProtKB-SubCell"/>
</dbReference>
<accession>A0A1M5ZQX0</accession>
<dbReference type="Proteomes" id="UP000183954">
    <property type="component" value="Unassembled WGS sequence"/>
</dbReference>
<comment type="similarity">
    <text evidence="2">Belongs to the bacterial solute-binding protein SsuA/TauA family.</text>
</comment>
<proteinExistence type="inferred from homology"/>
<keyword evidence="6" id="KW-1185">Reference proteome</keyword>
<reference evidence="6" key="1">
    <citation type="submission" date="2016-11" db="EMBL/GenBank/DDBJ databases">
        <authorList>
            <person name="Varghese N."/>
            <person name="Submissions S."/>
        </authorList>
    </citation>
    <scope>NUCLEOTIDE SEQUENCE [LARGE SCALE GENOMIC DNA]</scope>
    <source>
        <strain evidence="6">DSM 15449</strain>
    </source>
</reference>
<organism evidence="5 6">
    <name type="scientific">Desulfosporosinus lacus DSM 15449</name>
    <dbReference type="NCBI Taxonomy" id="1121420"/>
    <lineage>
        <taxon>Bacteria</taxon>
        <taxon>Bacillati</taxon>
        <taxon>Bacillota</taxon>
        <taxon>Clostridia</taxon>
        <taxon>Eubacteriales</taxon>
        <taxon>Desulfitobacteriaceae</taxon>
        <taxon>Desulfosporosinus</taxon>
    </lineage>
</organism>
<feature type="domain" description="SsuA/THI5-like" evidence="4">
    <location>
        <begin position="58"/>
        <end position="270"/>
    </location>
</feature>